<accession>A0A559K0E8</accession>
<dbReference type="Proteomes" id="UP000317036">
    <property type="component" value="Unassembled WGS sequence"/>
</dbReference>
<dbReference type="InterPro" id="IPR039650">
    <property type="entry name" value="HdrA-like"/>
</dbReference>
<dbReference type="SMART" id="SM00567">
    <property type="entry name" value="EZ_HEAT"/>
    <property type="match status" value="2"/>
</dbReference>
<dbReference type="InterPro" id="IPR004155">
    <property type="entry name" value="PBS_lyase_HEAT"/>
</dbReference>
<keyword evidence="2" id="KW-0479">Metal-binding</keyword>
<dbReference type="GO" id="GO:0051539">
    <property type="term" value="F:4 iron, 4 sulfur cluster binding"/>
    <property type="evidence" value="ECO:0007669"/>
    <property type="project" value="UniProtKB-KW"/>
</dbReference>
<keyword evidence="1" id="KW-0004">4Fe-4S</keyword>
<dbReference type="AlphaFoldDB" id="A0A559K0E8"/>
<dbReference type="Gene3D" id="3.50.50.60">
    <property type="entry name" value="FAD/NAD(P)-binding domain"/>
    <property type="match status" value="1"/>
</dbReference>
<dbReference type="InterPro" id="IPR011989">
    <property type="entry name" value="ARM-like"/>
</dbReference>
<keyword evidence="4" id="KW-0408">Iron</keyword>
<dbReference type="GO" id="GO:0046872">
    <property type="term" value="F:metal ion binding"/>
    <property type="evidence" value="ECO:0007669"/>
    <property type="project" value="UniProtKB-KW"/>
</dbReference>
<dbReference type="EMBL" id="VNJI01000055">
    <property type="protein sequence ID" value="TVY05601.1"/>
    <property type="molecule type" value="Genomic_DNA"/>
</dbReference>
<evidence type="ECO:0000313" key="6">
    <source>
        <dbReference type="EMBL" id="TVY05601.1"/>
    </source>
</evidence>
<dbReference type="InterPro" id="IPR036188">
    <property type="entry name" value="FAD/NAD-bd_sf"/>
</dbReference>
<dbReference type="Pfam" id="PF12831">
    <property type="entry name" value="FAD_oxidored"/>
    <property type="match status" value="2"/>
</dbReference>
<comment type="caution">
    <text evidence="6">The sequence shown here is derived from an EMBL/GenBank/DDBJ whole genome shotgun (WGS) entry which is preliminary data.</text>
</comment>
<sequence length="681" mass="75091">MAASHDRRCFRGDGQSGDVRHCFRLGLASICGIPRSNRSLRSRHTISIGGAHTVNISERWSGKVVQHACEPQFDEDVDIIVVGLGTAGAIAAIRAGQLGLQVLGLERMHGMGGAGTLGGVTGYYFGTRGGIYEEIDRQTAVLEREAFIKARGVNANAKSIVLERAVAGAGAVFKYESIVLGVYVDGNHVQGLRWVGPEGVKNTSCRVIIDASGEAEVCALIGCEVVQGREVDGQVQPFSNVVQWLNNNQVEHYYTDSGYLDATDPAAYSKAIVDSALLETHLKPSYRDDRRMLKVVPQLGLREGRLIVGEESVSFGEFIQDRYTSEPMFYAYSNLDNHSKDIAFESEAQQDWAVASSLWGLNFTVPIPKGALIPRGKEGLLVAGRSLSLDHDLAGSIRMKRDMQKSGEAAAAMAFLSITRGCGLKEIPYPELASLLAETGCFEPGARVEFKDSSVPLNNDHLKRQWLTDVEEIREGLDGPKPGIAIWSAKRLGAAIAPQLRTWVAGERDEHLARHSAMALGLIGDPAAIPVLRRMVEERDMFVPFTSRKYNQVRGYAAIYLLGKLQDTGIVPELLSILNDPAELPAMEPEERNWEFISDPQELYFQYFSYSATALIRIAERHPELRETVAGRIRERLADPGLELNVSFKGSRVIKYSMVPRMRQIVEKRLSSWQEISQSQF</sequence>
<evidence type="ECO:0000256" key="4">
    <source>
        <dbReference type="ARBA" id="ARBA00023004"/>
    </source>
</evidence>
<gene>
    <name evidence="6" type="ORF">FPZ49_29400</name>
</gene>
<evidence type="ECO:0000313" key="7">
    <source>
        <dbReference type="Proteomes" id="UP000317036"/>
    </source>
</evidence>
<dbReference type="GO" id="GO:0016491">
    <property type="term" value="F:oxidoreductase activity"/>
    <property type="evidence" value="ECO:0007669"/>
    <property type="project" value="UniProtKB-KW"/>
</dbReference>
<dbReference type="OrthoDB" id="2493700at2"/>
<protein>
    <submittedName>
        <fullName evidence="6">FAD-dependent oxidoreductase</fullName>
    </submittedName>
</protein>
<proteinExistence type="predicted"/>
<keyword evidence="5" id="KW-0411">Iron-sulfur</keyword>
<keyword evidence="7" id="KW-1185">Reference proteome</keyword>
<dbReference type="Pfam" id="PF03130">
    <property type="entry name" value="HEAT_PBS"/>
    <property type="match status" value="1"/>
</dbReference>
<dbReference type="PANTHER" id="PTHR43498">
    <property type="entry name" value="FERREDOXIN:COB-COM HETERODISULFIDE REDUCTASE SUBUNIT A"/>
    <property type="match status" value="1"/>
</dbReference>
<reference evidence="6 7" key="1">
    <citation type="submission" date="2019-07" db="EMBL/GenBank/DDBJ databases">
        <authorList>
            <person name="Kim J."/>
        </authorList>
    </citation>
    <scope>NUCLEOTIDE SEQUENCE [LARGE SCALE GENOMIC DNA]</scope>
    <source>
        <strain evidence="6 7">JC52</strain>
    </source>
</reference>
<dbReference type="SUPFAM" id="SSF51905">
    <property type="entry name" value="FAD/NAD(P)-binding domain"/>
    <property type="match status" value="1"/>
</dbReference>
<evidence type="ECO:0000256" key="1">
    <source>
        <dbReference type="ARBA" id="ARBA00022485"/>
    </source>
</evidence>
<name>A0A559K0E8_9BACL</name>
<dbReference type="SUPFAM" id="SSF48371">
    <property type="entry name" value="ARM repeat"/>
    <property type="match status" value="1"/>
</dbReference>
<evidence type="ECO:0000256" key="2">
    <source>
        <dbReference type="ARBA" id="ARBA00022723"/>
    </source>
</evidence>
<evidence type="ECO:0000256" key="3">
    <source>
        <dbReference type="ARBA" id="ARBA00023002"/>
    </source>
</evidence>
<dbReference type="InterPro" id="IPR016024">
    <property type="entry name" value="ARM-type_fold"/>
</dbReference>
<evidence type="ECO:0000256" key="5">
    <source>
        <dbReference type="ARBA" id="ARBA00023014"/>
    </source>
</evidence>
<dbReference type="Gene3D" id="1.25.10.10">
    <property type="entry name" value="Leucine-rich Repeat Variant"/>
    <property type="match status" value="1"/>
</dbReference>
<organism evidence="6 7">
    <name type="scientific">Paenibacillus cremeus</name>
    <dbReference type="NCBI Taxonomy" id="2163881"/>
    <lineage>
        <taxon>Bacteria</taxon>
        <taxon>Bacillati</taxon>
        <taxon>Bacillota</taxon>
        <taxon>Bacilli</taxon>
        <taxon>Bacillales</taxon>
        <taxon>Paenibacillaceae</taxon>
        <taxon>Paenibacillus</taxon>
    </lineage>
</organism>
<keyword evidence="3" id="KW-0560">Oxidoreductase</keyword>
<dbReference type="PANTHER" id="PTHR43498:SF1">
    <property type="entry name" value="COB--COM HETERODISULFIDE REDUCTASE IRON-SULFUR SUBUNIT A"/>
    <property type="match status" value="1"/>
</dbReference>